<evidence type="ECO:0000313" key="2">
    <source>
        <dbReference type="EMBL" id="SEF87332.1"/>
    </source>
</evidence>
<organism evidence="2 3">
    <name type="scientific">Sphingobacterium lactis</name>
    <dbReference type="NCBI Taxonomy" id="797291"/>
    <lineage>
        <taxon>Bacteria</taxon>
        <taxon>Pseudomonadati</taxon>
        <taxon>Bacteroidota</taxon>
        <taxon>Sphingobacteriia</taxon>
        <taxon>Sphingobacteriales</taxon>
        <taxon>Sphingobacteriaceae</taxon>
        <taxon>Sphingobacterium</taxon>
    </lineage>
</organism>
<proteinExistence type="predicted"/>
<dbReference type="Proteomes" id="UP000236731">
    <property type="component" value="Unassembled WGS sequence"/>
</dbReference>
<feature type="signal peptide" evidence="1">
    <location>
        <begin position="1"/>
        <end position="17"/>
    </location>
</feature>
<dbReference type="RefSeq" id="WP_103905524.1">
    <property type="nucleotide sequence ID" value="NZ_CP049246.1"/>
</dbReference>
<name>A0A1H5VJ43_9SPHI</name>
<keyword evidence="1" id="KW-0732">Signal</keyword>
<protein>
    <recommendedName>
        <fullName evidence="4">WG containing repeat-containing protein</fullName>
    </recommendedName>
</protein>
<evidence type="ECO:0000256" key="1">
    <source>
        <dbReference type="SAM" id="SignalP"/>
    </source>
</evidence>
<evidence type="ECO:0008006" key="4">
    <source>
        <dbReference type="Google" id="ProtNLM"/>
    </source>
</evidence>
<gene>
    <name evidence="2" type="ORF">SAMN05421877_103149</name>
</gene>
<evidence type="ECO:0000313" key="3">
    <source>
        <dbReference type="Proteomes" id="UP000236731"/>
    </source>
</evidence>
<dbReference type="AlphaFoldDB" id="A0A1H5VJ43"/>
<accession>A0A1H5VJ43</accession>
<keyword evidence="3" id="KW-1185">Reference proteome</keyword>
<dbReference type="EMBL" id="FNUT01000003">
    <property type="protein sequence ID" value="SEF87332.1"/>
    <property type="molecule type" value="Genomic_DNA"/>
</dbReference>
<dbReference type="OrthoDB" id="697275at2"/>
<sequence>MKRFLLFFLSCSYVVLAMGQGQNPLRAFYNADSSRIGYKDMHGKIVIPATINANFGMPEKFTDLVSVIDMDSEASDSYFMNAQGRKFGRDSLHFFDNTPDCEQEGFIRFHDRNTDLVGFFNAAGSEQVPAMYSAVTPMHNGMFVALKGAKKQYDGDDKEHYSWSGGKQMLVSANNEVLINDFPYLGEVNYYAMDISEAPHVGPEWVSLKGENGKYYNFIHYEKEFKHLLNDLLQQGINKQTMASHCADSIVSWNEDKQEWIFTASSQFLDQHMTKLENLFQKIRDGQSLSTQTMISQGGFNNFIFDSPAYHQYLDNCGQTNDFRYPTMIVYFGPEEGGDPQQQSAEFLRTAQGYKLHMVTFSKK</sequence>
<reference evidence="3" key="1">
    <citation type="submission" date="2016-10" db="EMBL/GenBank/DDBJ databases">
        <authorList>
            <person name="Varghese N."/>
            <person name="Submissions S."/>
        </authorList>
    </citation>
    <scope>NUCLEOTIDE SEQUENCE [LARGE SCALE GENOMIC DNA]</scope>
    <source>
        <strain evidence="3">DSM 22361</strain>
    </source>
</reference>
<feature type="chain" id="PRO_5009287338" description="WG containing repeat-containing protein" evidence="1">
    <location>
        <begin position="18"/>
        <end position="364"/>
    </location>
</feature>